<dbReference type="PANTHER" id="PTHR30345:SF0">
    <property type="entry name" value="DNA DAMAGE-REPAIR_TOLERATION PROTEIN DRT102"/>
    <property type="match status" value="1"/>
</dbReference>
<name>A0A3B0V3G9_9ZZZZ</name>
<dbReference type="Gene3D" id="3.40.1400.10">
    <property type="entry name" value="Sugar-phosphate isomerase, RpiB/LacA/LacB"/>
    <property type="match status" value="1"/>
</dbReference>
<dbReference type="PANTHER" id="PTHR30345">
    <property type="entry name" value="RIBOSE-5-PHOSPHATE ISOMERASE B"/>
    <property type="match status" value="1"/>
</dbReference>
<evidence type="ECO:0000313" key="1">
    <source>
        <dbReference type="EMBL" id="VAW32417.1"/>
    </source>
</evidence>
<dbReference type="EC" id="5.3.1.6" evidence="1"/>
<dbReference type="SUPFAM" id="SSF89623">
    <property type="entry name" value="Ribose/Galactose isomerase RpiB/AlsB"/>
    <property type="match status" value="2"/>
</dbReference>
<organism evidence="1">
    <name type="scientific">hydrothermal vent metagenome</name>
    <dbReference type="NCBI Taxonomy" id="652676"/>
    <lineage>
        <taxon>unclassified sequences</taxon>
        <taxon>metagenomes</taxon>
        <taxon>ecological metagenomes</taxon>
    </lineage>
</organism>
<accession>A0A3B0V3G9</accession>
<protein>
    <submittedName>
        <fullName evidence="1">Ribose 5-phosphate isomerase B</fullName>
        <ecNumber evidence="1">5.3.1.6</ecNumber>
    </submittedName>
</protein>
<dbReference type="GO" id="GO:0009052">
    <property type="term" value="P:pentose-phosphate shunt, non-oxidative branch"/>
    <property type="evidence" value="ECO:0007669"/>
    <property type="project" value="TreeGrafter"/>
</dbReference>
<proteinExistence type="predicted"/>
<dbReference type="Pfam" id="PF02502">
    <property type="entry name" value="LacAB_rpiB"/>
    <property type="match status" value="2"/>
</dbReference>
<gene>
    <name evidence="1" type="ORF">MNBD_CPR01-88</name>
</gene>
<keyword evidence="1" id="KW-0413">Isomerase</keyword>
<dbReference type="EMBL" id="UOEV01000047">
    <property type="protein sequence ID" value="VAW32417.1"/>
    <property type="molecule type" value="Genomic_DNA"/>
</dbReference>
<dbReference type="AlphaFoldDB" id="A0A3B0V3G9"/>
<dbReference type="InterPro" id="IPR036569">
    <property type="entry name" value="RpiB_LacA_LacB_sf"/>
</dbReference>
<reference evidence="1" key="1">
    <citation type="submission" date="2018-06" db="EMBL/GenBank/DDBJ databases">
        <authorList>
            <person name="Zhirakovskaya E."/>
        </authorList>
    </citation>
    <scope>NUCLEOTIDE SEQUENCE</scope>
</reference>
<dbReference type="InterPro" id="IPR003500">
    <property type="entry name" value="RpiB_LacA_LacB"/>
</dbReference>
<dbReference type="PIRSF" id="PIRSF005384">
    <property type="entry name" value="RpiB_LacA_B"/>
    <property type="match status" value="1"/>
</dbReference>
<sequence length="172" mass="18958">MSNANNTYKIYIASDHAGFALKRFLASELIRDSHDLVDFGASKLSSEDDYPDFITPCAERVALARKNGDERVFGIIIGGSGQGEAMAANRIKGVRAAVFYGGVTAFRSIDIKGDKSRDKMDIVRLARLHNDANVLSLGARFVSEKDALEVARLFISTPFSGEMRHLRRIAKF</sequence>
<dbReference type="GO" id="GO:0019316">
    <property type="term" value="P:D-allose catabolic process"/>
    <property type="evidence" value="ECO:0007669"/>
    <property type="project" value="TreeGrafter"/>
</dbReference>
<dbReference type="GO" id="GO:0004751">
    <property type="term" value="F:ribose-5-phosphate isomerase activity"/>
    <property type="evidence" value="ECO:0007669"/>
    <property type="project" value="UniProtKB-EC"/>
</dbReference>